<keyword evidence="7" id="KW-1185">Reference proteome</keyword>
<sequence length="184" mass="20299">MATSDPHRHLSKFLSLVLRHQPDTIGLSLDAQGWADVDELLRRLAEHNHPTTRTELDALVANSDKQRFAFSPDGQRIRANQGHSVEVDLGYTPQTPPEVLYHGTAERNLAAIQASGLVRQQRHHVHLSPDAATAHRVGQRHGRPVVLPVAAADMARQGHAFFLSDNGVWLTEAVPPQFITFPTG</sequence>
<accession>A0A7L4ZYK6</accession>
<keyword evidence="2 5" id="KW-0808">Transferase</keyword>
<dbReference type="NCBIfam" id="NF002014">
    <property type="entry name" value="PRK00819.1-4"/>
    <property type="match status" value="1"/>
</dbReference>
<dbReference type="SUPFAM" id="SSF56399">
    <property type="entry name" value="ADP-ribosylation"/>
    <property type="match status" value="1"/>
</dbReference>
<evidence type="ECO:0000256" key="4">
    <source>
        <dbReference type="ARBA" id="ARBA00025212"/>
    </source>
</evidence>
<evidence type="ECO:0000313" key="6">
    <source>
        <dbReference type="EMBL" id="KAA9332975.1"/>
    </source>
</evidence>
<comment type="caution">
    <text evidence="6">The sequence shown here is derived from an EMBL/GenBank/DDBJ whole genome shotgun (WGS) entry which is preliminary data.</text>
</comment>
<name>A0A7L4ZYK6_9BACT</name>
<evidence type="ECO:0000256" key="5">
    <source>
        <dbReference type="HAMAP-Rule" id="MF_00299"/>
    </source>
</evidence>
<gene>
    <name evidence="5" type="primary">kptA</name>
    <name evidence="6" type="ORF">F0P96_08290</name>
</gene>
<reference evidence="6 7" key="1">
    <citation type="submission" date="2019-09" db="EMBL/GenBank/DDBJ databases">
        <title>Genome sequence of Hymenobacter sp. M3.</title>
        <authorList>
            <person name="Srinivasan S."/>
        </authorList>
    </citation>
    <scope>NUCLEOTIDE SEQUENCE [LARGE SCALE GENOMIC DNA]</scope>
    <source>
        <strain evidence="6 7">M3</strain>
    </source>
</reference>
<evidence type="ECO:0000313" key="7">
    <source>
        <dbReference type="Proteomes" id="UP000326380"/>
    </source>
</evidence>
<dbReference type="GO" id="GO:0003950">
    <property type="term" value="F:NAD+ poly-ADP-ribosyltransferase activity"/>
    <property type="evidence" value="ECO:0007669"/>
    <property type="project" value="InterPro"/>
</dbReference>
<dbReference type="PANTHER" id="PTHR12684">
    <property type="entry name" value="PUTATIVE PHOSPHOTRANSFERASE"/>
    <property type="match status" value="1"/>
</dbReference>
<dbReference type="AlphaFoldDB" id="A0A7L4ZYK6"/>
<dbReference type="InterPro" id="IPR002745">
    <property type="entry name" value="Ptrans_KptA/Tpt1"/>
</dbReference>
<dbReference type="PANTHER" id="PTHR12684:SF2">
    <property type="entry name" value="TRNA 2'-PHOSPHOTRANSFERASE 1"/>
    <property type="match status" value="1"/>
</dbReference>
<dbReference type="HAMAP" id="MF_00299">
    <property type="entry name" value="KptA"/>
    <property type="match status" value="1"/>
</dbReference>
<dbReference type="Pfam" id="PF01885">
    <property type="entry name" value="PTS_2-RNA"/>
    <property type="match status" value="1"/>
</dbReference>
<dbReference type="InterPro" id="IPR042081">
    <property type="entry name" value="RNA_2'-PTrans_C"/>
</dbReference>
<dbReference type="InterPro" id="IPR042080">
    <property type="entry name" value="RNA_2'-PTrans_N"/>
</dbReference>
<dbReference type="Proteomes" id="UP000326380">
    <property type="component" value="Unassembled WGS sequence"/>
</dbReference>
<dbReference type="Gene3D" id="1.10.10.970">
    <property type="entry name" value="RNA 2'-phosphotransferase, Tpt1/KptA family, N-terminal domain"/>
    <property type="match status" value="1"/>
</dbReference>
<comment type="similarity">
    <text evidence="1 5">Belongs to the KptA/TPT1 family.</text>
</comment>
<protein>
    <recommendedName>
        <fullName evidence="5">Probable RNA 2'-phosphotransferase</fullName>
        <ecNumber evidence="5">2.7.1.-</ecNumber>
    </recommendedName>
</protein>
<dbReference type="Gene3D" id="3.20.170.30">
    <property type="match status" value="1"/>
</dbReference>
<dbReference type="GO" id="GO:0006388">
    <property type="term" value="P:tRNA splicing, via endonucleolytic cleavage and ligation"/>
    <property type="evidence" value="ECO:0007669"/>
    <property type="project" value="UniProtKB-UniRule"/>
</dbReference>
<organism evidence="6 7">
    <name type="scientific">Hymenobacter busanensis</name>
    <dbReference type="NCBI Taxonomy" id="2607656"/>
    <lineage>
        <taxon>Bacteria</taxon>
        <taxon>Pseudomonadati</taxon>
        <taxon>Bacteroidota</taxon>
        <taxon>Cytophagia</taxon>
        <taxon>Cytophagales</taxon>
        <taxon>Hymenobacteraceae</taxon>
        <taxon>Hymenobacter</taxon>
    </lineage>
</organism>
<dbReference type="RefSeq" id="WP_151078396.1">
    <property type="nucleotide sequence ID" value="NZ_CP047647.1"/>
</dbReference>
<proteinExistence type="inferred from homology"/>
<keyword evidence="3 5" id="KW-0520">NAD</keyword>
<dbReference type="EMBL" id="VTWU01000003">
    <property type="protein sequence ID" value="KAA9332975.1"/>
    <property type="molecule type" value="Genomic_DNA"/>
</dbReference>
<dbReference type="GO" id="GO:0000215">
    <property type="term" value="F:tRNA 2'-phosphotransferase activity"/>
    <property type="evidence" value="ECO:0007669"/>
    <property type="project" value="TreeGrafter"/>
</dbReference>
<dbReference type="InterPro" id="IPR022928">
    <property type="entry name" value="RNA_2'-PTrans_KptA"/>
</dbReference>
<evidence type="ECO:0000256" key="2">
    <source>
        <dbReference type="ARBA" id="ARBA00022679"/>
    </source>
</evidence>
<evidence type="ECO:0000256" key="1">
    <source>
        <dbReference type="ARBA" id="ARBA00009836"/>
    </source>
</evidence>
<dbReference type="EC" id="2.7.1.-" evidence="5"/>
<evidence type="ECO:0000256" key="3">
    <source>
        <dbReference type="ARBA" id="ARBA00023027"/>
    </source>
</evidence>
<comment type="function">
    <text evidence="4 5">Removes the 2'-phosphate from RNA via an intermediate in which the phosphate is ADP-ribosylated by NAD followed by a presumed transesterification to release the RNA and generate ADP-ribose 1''-2''-cyclic phosphate (APPR&gt;P). May function as an ADP-ribosylase.</text>
</comment>